<dbReference type="SMART" id="SM00710">
    <property type="entry name" value="PbH1"/>
    <property type="match status" value="8"/>
</dbReference>
<dbReference type="Proteomes" id="UP000256977">
    <property type="component" value="Unassembled WGS sequence"/>
</dbReference>
<gene>
    <name evidence="2" type="ORF">DFP98_125109</name>
</gene>
<dbReference type="InterPro" id="IPR024535">
    <property type="entry name" value="RHGA/B-epi-like_pectate_lyase"/>
</dbReference>
<dbReference type="GO" id="GO:0016829">
    <property type="term" value="F:lyase activity"/>
    <property type="evidence" value="ECO:0007669"/>
    <property type="project" value="UniProtKB-KW"/>
</dbReference>
<keyword evidence="3" id="KW-1185">Reference proteome</keyword>
<dbReference type="AlphaFoldDB" id="A0A3D9IP67"/>
<dbReference type="InterPro" id="IPR011050">
    <property type="entry name" value="Pectin_lyase_fold/virulence"/>
</dbReference>
<dbReference type="PROSITE" id="PS51318">
    <property type="entry name" value="TAT"/>
    <property type="match status" value="1"/>
</dbReference>
<dbReference type="Gene3D" id="2.160.20.10">
    <property type="entry name" value="Single-stranded right-handed beta-helix, Pectin lyase-like"/>
    <property type="match status" value="1"/>
</dbReference>
<dbReference type="SUPFAM" id="SSF51126">
    <property type="entry name" value="Pectin lyase-like"/>
    <property type="match status" value="1"/>
</dbReference>
<keyword evidence="2" id="KW-0456">Lyase</keyword>
<dbReference type="RefSeq" id="WP_181917961.1">
    <property type="nucleotide sequence ID" value="NZ_QRDZ01000025.1"/>
</dbReference>
<proteinExistence type="predicted"/>
<feature type="domain" description="Rhamnogalacturonase A/B/Epimerase-like pectate lyase" evidence="1">
    <location>
        <begin position="76"/>
        <end position="306"/>
    </location>
</feature>
<evidence type="ECO:0000313" key="2">
    <source>
        <dbReference type="EMBL" id="RED63562.1"/>
    </source>
</evidence>
<evidence type="ECO:0000259" key="1">
    <source>
        <dbReference type="Pfam" id="PF12708"/>
    </source>
</evidence>
<dbReference type="InterPro" id="IPR012334">
    <property type="entry name" value="Pectin_lyas_fold"/>
</dbReference>
<dbReference type="EMBL" id="QRDZ01000025">
    <property type="protein sequence ID" value="RED63562.1"/>
    <property type="molecule type" value="Genomic_DNA"/>
</dbReference>
<organism evidence="2 3">
    <name type="scientific">Cohnella phaseoli</name>
    <dbReference type="NCBI Taxonomy" id="456490"/>
    <lineage>
        <taxon>Bacteria</taxon>
        <taxon>Bacillati</taxon>
        <taxon>Bacillota</taxon>
        <taxon>Bacilli</taxon>
        <taxon>Bacillales</taxon>
        <taxon>Paenibacillaceae</taxon>
        <taxon>Cohnella</taxon>
    </lineage>
</organism>
<name>A0A3D9IP67_9BACL</name>
<evidence type="ECO:0000313" key="3">
    <source>
        <dbReference type="Proteomes" id="UP000256977"/>
    </source>
</evidence>
<protein>
    <submittedName>
        <fullName evidence="2">Pectate lyase-like protein</fullName>
    </submittedName>
</protein>
<dbReference type="InterPro" id="IPR006311">
    <property type="entry name" value="TAT_signal"/>
</dbReference>
<dbReference type="InterPro" id="IPR006626">
    <property type="entry name" value="PbH1"/>
</dbReference>
<sequence>MENNSRQSSGNPGDTDRLISRRKLLATMGGAGALLAAEGLFSGGLVAHAMGKGNGEDKGKGNQKPTTANVGLCEYNVADYGAAGDGTTDDTAAIAAAIAACTAGGGGVVCFPAGTYLTGTVQVGGNMELKGVGQDVTVLKLKSGVNDALVLGTLTENITVSNMTLDGNAPQQTTGSTVIFWKCKRIRIEKVKVVRSHVIALNMSNVMESTITQCHLKGTIGNTVVSFSNDDAAYADGNNWVVDNLIEDGYLDGIIYNTNRGLIANNIIRNNGLVPGNTAGGVYVNGKFGIVISNNLIEGNDGNGIDIINATEIISDGNWCSDNNSAGIMYASVTHSQIVGNVCKNNGKAPATGQDDGISILGSSSLITITGNRCFDNQSVKTQRYGIHSIDSSNELLITSNILKGNLDGGLSTVGTANVTANNMV</sequence>
<accession>A0A3D9IP67</accession>
<dbReference type="Pfam" id="PF12708">
    <property type="entry name" value="Pect-lyase_RHGA_epim"/>
    <property type="match status" value="1"/>
</dbReference>
<comment type="caution">
    <text evidence="2">The sequence shown here is derived from an EMBL/GenBank/DDBJ whole genome shotgun (WGS) entry which is preliminary data.</text>
</comment>
<reference evidence="2 3" key="1">
    <citation type="submission" date="2018-07" db="EMBL/GenBank/DDBJ databases">
        <title>Genomic Encyclopedia of Type Strains, Phase III (KMG-III): the genomes of soil and plant-associated and newly described type strains.</title>
        <authorList>
            <person name="Whitman W."/>
        </authorList>
    </citation>
    <scope>NUCLEOTIDE SEQUENCE [LARGE SCALE GENOMIC DNA]</scope>
    <source>
        <strain evidence="2 3">CECT 7287</strain>
    </source>
</reference>